<sequence>MGNYTPKSHIKKSITPVGSAEGLSPSARRRRNHLTNSAKHIK</sequence>
<accession>L0REA2</accession>
<dbReference type="KEGG" id="dhy:DESAM_22243"/>
<proteinExistence type="predicted"/>
<evidence type="ECO:0000256" key="1">
    <source>
        <dbReference type="SAM" id="MobiDB-lite"/>
    </source>
</evidence>
<dbReference type="HOGENOM" id="CLU_3250488_0_0_7"/>
<keyword evidence="3" id="KW-1185">Reference proteome</keyword>
<dbReference type="AlphaFoldDB" id="L0REA2"/>
<gene>
    <name evidence="2" type="ORF">DESAM_22243</name>
</gene>
<evidence type="ECO:0000313" key="2">
    <source>
        <dbReference type="EMBL" id="CCO24510.1"/>
    </source>
</evidence>
<evidence type="ECO:0000313" key="3">
    <source>
        <dbReference type="Proteomes" id="UP000010808"/>
    </source>
</evidence>
<organism evidence="2 3">
    <name type="scientific">Maridesulfovibrio hydrothermalis AM13 = DSM 14728</name>
    <dbReference type="NCBI Taxonomy" id="1121451"/>
    <lineage>
        <taxon>Bacteria</taxon>
        <taxon>Pseudomonadati</taxon>
        <taxon>Thermodesulfobacteriota</taxon>
        <taxon>Desulfovibrionia</taxon>
        <taxon>Desulfovibrionales</taxon>
        <taxon>Desulfovibrionaceae</taxon>
        <taxon>Maridesulfovibrio</taxon>
    </lineage>
</organism>
<feature type="compositionally biased region" description="Basic residues" evidence="1">
    <location>
        <begin position="27"/>
        <end position="42"/>
    </location>
</feature>
<dbReference type="Proteomes" id="UP000010808">
    <property type="component" value="Chromosome"/>
</dbReference>
<reference evidence="2 3" key="1">
    <citation type="submission" date="2012-10" db="EMBL/GenBank/DDBJ databases">
        <authorList>
            <person name="Genoscope - CEA"/>
        </authorList>
    </citation>
    <scope>NUCLEOTIDE SEQUENCE [LARGE SCALE GENOMIC DNA]</scope>
    <source>
        <strain evidence="3">AM13 / DSM 14728</strain>
    </source>
</reference>
<name>L0REA2_9BACT</name>
<dbReference type="EMBL" id="FO203522">
    <property type="protein sequence ID" value="CCO24510.1"/>
    <property type="molecule type" value="Genomic_DNA"/>
</dbReference>
<feature type="region of interest" description="Disordered" evidence="1">
    <location>
        <begin position="1"/>
        <end position="42"/>
    </location>
</feature>
<protein>
    <submittedName>
        <fullName evidence="2">Uncharacterized protein</fullName>
    </submittedName>
</protein>